<gene>
    <name evidence="3" type="ORF">AOY20_11620</name>
</gene>
<reference evidence="3 4" key="1">
    <citation type="journal article" date="2015" name="Int. J. Syst. Evol. Microbiol.">
        <title>Acinetobacter equi sp. nov. isolated from horse faeces.</title>
        <authorList>
            <person name="Poppel M.T."/>
            <person name="Skiebe E."/>
            <person name="Laue M."/>
            <person name="Bergmann H."/>
            <person name="Ebersberger I."/>
            <person name="Garn T."/>
            <person name="Fruth A."/>
            <person name="Baumgardt S."/>
            <person name="Busse H.J."/>
            <person name="Wilharm G."/>
        </authorList>
    </citation>
    <scope>NUCLEOTIDE SEQUENCE [LARGE SCALE GENOMIC DNA]</scope>
    <source>
        <strain evidence="3 4">114</strain>
    </source>
</reference>
<keyword evidence="4" id="KW-1185">Reference proteome</keyword>
<dbReference type="InterPro" id="IPR035965">
    <property type="entry name" value="PAS-like_dom_sf"/>
</dbReference>
<evidence type="ECO:0000313" key="4">
    <source>
        <dbReference type="Proteomes" id="UP000064939"/>
    </source>
</evidence>
<evidence type="ECO:0008006" key="5">
    <source>
        <dbReference type="Google" id="ProtNLM"/>
    </source>
</evidence>
<dbReference type="STRING" id="1324350.AOY20_11620"/>
<dbReference type="SUPFAM" id="SSF55073">
    <property type="entry name" value="Nucleotide cyclase"/>
    <property type="match status" value="1"/>
</dbReference>
<dbReference type="Pfam" id="PF00990">
    <property type="entry name" value="GGDEF"/>
    <property type="match status" value="1"/>
</dbReference>
<name>A0A0N9W2Z2_9GAMM</name>
<dbReference type="PROSITE" id="PS50887">
    <property type="entry name" value="GGDEF"/>
    <property type="match status" value="1"/>
</dbReference>
<dbReference type="SMART" id="SM00052">
    <property type="entry name" value="EAL"/>
    <property type="match status" value="1"/>
</dbReference>
<dbReference type="Proteomes" id="UP000064939">
    <property type="component" value="Chromosome"/>
</dbReference>
<dbReference type="InterPro" id="IPR001633">
    <property type="entry name" value="EAL_dom"/>
</dbReference>
<dbReference type="PANTHER" id="PTHR44757:SF2">
    <property type="entry name" value="BIOFILM ARCHITECTURE MAINTENANCE PROTEIN MBAA"/>
    <property type="match status" value="1"/>
</dbReference>
<accession>A0A0N9W2Z2</accession>
<dbReference type="Pfam" id="PF08448">
    <property type="entry name" value="PAS_4"/>
    <property type="match status" value="1"/>
</dbReference>
<feature type="domain" description="GGDEF" evidence="2">
    <location>
        <begin position="309"/>
        <end position="442"/>
    </location>
</feature>
<dbReference type="Gene3D" id="3.30.70.270">
    <property type="match status" value="1"/>
</dbReference>
<dbReference type="AlphaFoldDB" id="A0A0N9W2Z2"/>
<dbReference type="SUPFAM" id="SSF141868">
    <property type="entry name" value="EAL domain-like"/>
    <property type="match status" value="1"/>
</dbReference>
<dbReference type="InterPro" id="IPR013656">
    <property type="entry name" value="PAS_4"/>
</dbReference>
<proteinExistence type="predicted"/>
<dbReference type="InterPro" id="IPR000160">
    <property type="entry name" value="GGDEF_dom"/>
</dbReference>
<evidence type="ECO:0000313" key="3">
    <source>
        <dbReference type="EMBL" id="ALH96126.1"/>
    </source>
</evidence>
<protein>
    <recommendedName>
        <fullName evidence="5">Diguanylate cyclase</fullName>
    </recommendedName>
</protein>
<dbReference type="KEGG" id="aei:AOY20_11620"/>
<dbReference type="Gene3D" id="3.30.450.20">
    <property type="entry name" value="PAS domain"/>
    <property type="match status" value="1"/>
</dbReference>
<dbReference type="NCBIfam" id="TIGR00254">
    <property type="entry name" value="GGDEF"/>
    <property type="match status" value="1"/>
</dbReference>
<dbReference type="InterPro" id="IPR035919">
    <property type="entry name" value="EAL_sf"/>
</dbReference>
<dbReference type="InterPro" id="IPR029787">
    <property type="entry name" value="Nucleotide_cyclase"/>
</dbReference>
<dbReference type="Gene3D" id="3.20.20.450">
    <property type="entry name" value="EAL domain"/>
    <property type="match status" value="1"/>
</dbReference>
<dbReference type="SMART" id="SM00267">
    <property type="entry name" value="GGDEF"/>
    <property type="match status" value="1"/>
</dbReference>
<dbReference type="SUPFAM" id="SSF55785">
    <property type="entry name" value="PYP-like sensor domain (PAS domain)"/>
    <property type="match status" value="1"/>
</dbReference>
<evidence type="ECO:0000259" key="1">
    <source>
        <dbReference type="PROSITE" id="PS50883"/>
    </source>
</evidence>
<dbReference type="PROSITE" id="PS50883">
    <property type="entry name" value="EAL"/>
    <property type="match status" value="1"/>
</dbReference>
<feature type="domain" description="EAL" evidence="1">
    <location>
        <begin position="451"/>
        <end position="704"/>
    </location>
</feature>
<dbReference type="PANTHER" id="PTHR44757">
    <property type="entry name" value="DIGUANYLATE CYCLASE DGCP"/>
    <property type="match status" value="1"/>
</dbReference>
<dbReference type="InterPro" id="IPR052155">
    <property type="entry name" value="Biofilm_reg_signaling"/>
</dbReference>
<dbReference type="InterPro" id="IPR043128">
    <property type="entry name" value="Rev_trsase/Diguanyl_cyclase"/>
</dbReference>
<dbReference type="EMBL" id="CP012808">
    <property type="protein sequence ID" value="ALH96126.1"/>
    <property type="molecule type" value="Genomic_DNA"/>
</dbReference>
<dbReference type="CDD" id="cd01948">
    <property type="entry name" value="EAL"/>
    <property type="match status" value="1"/>
</dbReference>
<dbReference type="CDD" id="cd01949">
    <property type="entry name" value="GGDEF"/>
    <property type="match status" value="1"/>
</dbReference>
<sequence>MVKNHMVSENPNRDTQTLYLSHIDSSTDQITSETQYLLDLLPHHAFFIQKNVIYANSHLRSLIGLNHRYTFTDIINSFHPEDAKTLKNLWLKNISQNQENIKKEFRIKNIQSQQYEWFLLLSTSQQDHHLNGCLTTLTNIQRQMTITQKTKIQLNTQTEMLDASVDFIYVVHPNGYIQHMNKSSRLAMHKDHQINIHRIKWIDLLPENIHKKAISAFNKALQGQVAHFTGVTNIHGATEYWDNTLTPIHQKNNIESSILCVSRNVTAQKNAETLLRTSSEHDELTGLLNRRGLKKSIKPVFKKALKNKEKVGLILLDLDHFKHVNDTLGHSAGDYFLKALAKRMTNILEDDTIIARLGGDEFAIILNKIENQEHLIRVGKNIIKQLDTSISYKGKILTGGMSLGCAIYPNDATGFSTLLQCADTALSDIKSRGRGGIRYFGKDLLYIAKNKAKQIETARFILRNHLISPFYQPKINLDSNELVGVEALLRWHDRDGNIHTPDTVQEAFHDFELSSQISAAMQFKIFNDIKRWENEGKKVVPVAINVSPVEFLRDNYAETLLKRLHSAKISPEHIEVEITEHLFADRGVEFVVRALKKLREAGIKIALDDFGTGHSSLSHLRDLPVDIIKIDYSFVKRMTTENSIQAIVGGLIKLAPLLSMKVIAEGIENQEQLTLLKEMGCHEGQGYFFNEAMSQLDVNKMLKK</sequence>
<evidence type="ECO:0000259" key="2">
    <source>
        <dbReference type="PROSITE" id="PS50887"/>
    </source>
</evidence>
<organism evidence="3 4">
    <name type="scientific">Acinetobacter equi</name>
    <dbReference type="NCBI Taxonomy" id="1324350"/>
    <lineage>
        <taxon>Bacteria</taxon>
        <taxon>Pseudomonadati</taxon>
        <taxon>Pseudomonadota</taxon>
        <taxon>Gammaproteobacteria</taxon>
        <taxon>Moraxellales</taxon>
        <taxon>Moraxellaceae</taxon>
        <taxon>Acinetobacter</taxon>
    </lineage>
</organism>
<dbReference type="Pfam" id="PF00563">
    <property type="entry name" value="EAL"/>
    <property type="match status" value="1"/>
</dbReference>